<evidence type="ECO:0000256" key="7">
    <source>
        <dbReference type="ARBA" id="ARBA00022967"/>
    </source>
</evidence>
<dbReference type="PANTHER" id="PTHR42861">
    <property type="entry name" value="CALCIUM-TRANSPORTING ATPASE"/>
    <property type="match status" value="1"/>
</dbReference>
<sequence>MNWYTLTVEEIFDELDGGPDGLDPETAEKRRERVGPNEITGDSGRSPLRIFLAQFERALIWVLLVAAVLSFAIGHVVDAVLIGIILLLNGVFGFVQEYRAEQSLEALRDMASPTVTVRRDGTELEVDATDLVPGDIVLLGQGDVVPADGRLVASENLEVDEAPLTGESVPVEKTTGTVEAETPLAERKNAVYKGTNVTRGRGVAVVVETGMDTEMGEIATALIGAEDPRTPLQRDLDRLGRRLGIGVVALSALIVPLLLIGGKGVVQAGLTAVSLAVAAVPEGLPAVVTLTLALGVRRMADENALVRTLPAVEALGAVDVVCTDKTGTLTEGEMRVQTAWVSDTAVDVGSDDGIGADGDVTDRLDQLFEIGAVCNDATAEEGDPTERALVAAAADHGIDVEARRESRSRRDEVPFSSERKRMATIHDDVVYVKGAPAVVLERSSRVLGPDGPVDLDEKARADIEAQVESFAEDALRVLGFAYKDRSDDGGPEENLVFVGLQGLLDPPRPEVRDAIADTHRAGIEVKMITGDNAATARAIAADIGIESAVLTGQEVEELDDETLRERVEEVDVYARAEPTHKVRILRALQANGAAVAMTGDGVNDAPALKNADVGIAMGIRGTDVAKQASDIVLLDDNYTSIRTAIQRGRTIFDNIWKFVAYLLSANAAEVAIVFLASLFGYLILPAVQLLWINLLTDGLPALALGTDPGGDVMQREPREQATGIIDRDMLGFVGGAGLIATVLLLGLMFYTLDGAASVTPYAMTMVFTGLVVFEFVKLYVVRWTRETPVLTNPWLGVAVAASLLLQLAVLYTPLNEYFGTVPLDIADWGVLGAVLLLGTPALLLVGWLIRRHAAGERAATSPRRASDSPDAKVD</sequence>
<dbReference type="InterPro" id="IPR059000">
    <property type="entry name" value="ATPase_P-type_domA"/>
</dbReference>
<dbReference type="InterPro" id="IPR036412">
    <property type="entry name" value="HAD-like_sf"/>
</dbReference>
<feature type="region of interest" description="Disordered" evidence="10">
    <location>
        <begin position="15"/>
        <end position="40"/>
    </location>
</feature>
<keyword evidence="14" id="KW-1185">Reference proteome</keyword>
<dbReference type="Gene3D" id="1.20.1110.10">
    <property type="entry name" value="Calcium-transporting ATPase, transmembrane domain"/>
    <property type="match status" value="1"/>
</dbReference>
<dbReference type="Gene3D" id="3.40.1110.10">
    <property type="entry name" value="Calcium-transporting ATPase, cytoplasmic domain N"/>
    <property type="match status" value="1"/>
</dbReference>
<dbReference type="GO" id="GO:0046872">
    <property type="term" value="F:metal ion binding"/>
    <property type="evidence" value="ECO:0007669"/>
    <property type="project" value="UniProtKB-KW"/>
</dbReference>
<feature type="transmembrane region" description="Helical" evidence="11">
    <location>
        <begin position="268"/>
        <end position="294"/>
    </location>
</feature>
<dbReference type="GO" id="GO:0019829">
    <property type="term" value="F:ATPase-coupled monoatomic cation transmembrane transporter activity"/>
    <property type="evidence" value="ECO:0007669"/>
    <property type="project" value="UniProtKB-ARBA"/>
</dbReference>
<evidence type="ECO:0000256" key="11">
    <source>
        <dbReference type="SAM" id="Phobius"/>
    </source>
</evidence>
<feature type="domain" description="Cation-transporting P-type ATPase N-terminal" evidence="12">
    <location>
        <begin position="2"/>
        <end position="75"/>
    </location>
</feature>
<evidence type="ECO:0000256" key="3">
    <source>
        <dbReference type="ARBA" id="ARBA00022692"/>
    </source>
</evidence>
<evidence type="ECO:0000256" key="6">
    <source>
        <dbReference type="ARBA" id="ARBA00022840"/>
    </source>
</evidence>
<gene>
    <name evidence="13" type="ORF">ACFQMA_08710</name>
</gene>
<evidence type="ECO:0000256" key="2">
    <source>
        <dbReference type="ARBA" id="ARBA00022475"/>
    </source>
</evidence>
<dbReference type="Gene3D" id="2.70.150.10">
    <property type="entry name" value="Calcium-transporting ATPase, cytoplasmic transduction domain A"/>
    <property type="match status" value="1"/>
</dbReference>
<dbReference type="SUPFAM" id="SSF81665">
    <property type="entry name" value="Calcium ATPase, transmembrane domain M"/>
    <property type="match status" value="1"/>
</dbReference>
<dbReference type="EMBL" id="JBHTAS010000001">
    <property type="protein sequence ID" value="MFC7139913.1"/>
    <property type="molecule type" value="Genomic_DNA"/>
</dbReference>
<feature type="transmembrane region" description="Helical" evidence="11">
    <location>
        <begin position="825"/>
        <end position="849"/>
    </location>
</feature>
<dbReference type="SFLD" id="SFLDS00003">
    <property type="entry name" value="Haloacid_Dehalogenase"/>
    <property type="match status" value="1"/>
</dbReference>
<feature type="transmembrane region" description="Helical" evidence="11">
    <location>
        <begin position="793"/>
        <end position="813"/>
    </location>
</feature>
<evidence type="ECO:0000259" key="12">
    <source>
        <dbReference type="SMART" id="SM00831"/>
    </source>
</evidence>
<feature type="transmembrane region" description="Helical" evidence="11">
    <location>
        <begin position="243"/>
        <end position="262"/>
    </location>
</feature>
<evidence type="ECO:0000256" key="10">
    <source>
        <dbReference type="SAM" id="MobiDB-lite"/>
    </source>
</evidence>
<dbReference type="InterPro" id="IPR006068">
    <property type="entry name" value="ATPase_P-typ_cation-transptr_C"/>
</dbReference>
<keyword evidence="7" id="KW-1278">Translocase</keyword>
<dbReference type="PRINTS" id="PR00119">
    <property type="entry name" value="CATATPASE"/>
</dbReference>
<dbReference type="RefSeq" id="WP_274325480.1">
    <property type="nucleotide sequence ID" value="NZ_CP118158.1"/>
</dbReference>
<dbReference type="InterPro" id="IPR023299">
    <property type="entry name" value="ATPase_P-typ_cyto_dom_N"/>
</dbReference>
<dbReference type="InterPro" id="IPR008250">
    <property type="entry name" value="ATPase_P-typ_transduc_dom_A_sf"/>
</dbReference>
<dbReference type="GO" id="GO:0005886">
    <property type="term" value="C:plasma membrane"/>
    <property type="evidence" value="ECO:0007669"/>
    <property type="project" value="UniProtKB-SubCell"/>
</dbReference>
<feature type="transmembrane region" description="Helical" evidence="11">
    <location>
        <begin position="55"/>
        <end position="73"/>
    </location>
</feature>
<dbReference type="InterPro" id="IPR044492">
    <property type="entry name" value="P_typ_ATPase_HD_dom"/>
</dbReference>
<dbReference type="GO" id="GO:0005524">
    <property type="term" value="F:ATP binding"/>
    <property type="evidence" value="ECO:0007669"/>
    <property type="project" value="UniProtKB-KW"/>
</dbReference>
<keyword evidence="3 11" id="KW-0812">Transmembrane</keyword>
<dbReference type="InterPro" id="IPR018303">
    <property type="entry name" value="ATPase_P-typ_P_site"/>
</dbReference>
<evidence type="ECO:0000256" key="9">
    <source>
        <dbReference type="ARBA" id="ARBA00023136"/>
    </source>
</evidence>
<keyword evidence="4" id="KW-0479">Metal-binding</keyword>
<dbReference type="InterPro" id="IPR004014">
    <property type="entry name" value="ATPase_P-typ_cation-transptr_N"/>
</dbReference>
<dbReference type="PROSITE" id="PS00154">
    <property type="entry name" value="ATPASE_E1_E2"/>
    <property type="match status" value="1"/>
</dbReference>
<dbReference type="GeneID" id="78820183"/>
<feature type="compositionally biased region" description="Basic and acidic residues" evidence="10">
    <location>
        <begin position="26"/>
        <end position="35"/>
    </location>
</feature>
<dbReference type="SMART" id="SM00831">
    <property type="entry name" value="Cation_ATPase_N"/>
    <property type="match status" value="1"/>
</dbReference>
<feature type="transmembrane region" description="Helical" evidence="11">
    <location>
        <begin position="758"/>
        <end position="781"/>
    </location>
</feature>
<dbReference type="AlphaFoldDB" id="A0ABD5XXN8"/>
<dbReference type="SUPFAM" id="SSF81653">
    <property type="entry name" value="Calcium ATPase, transduction domain A"/>
    <property type="match status" value="1"/>
</dbReference>
<dbReference type="Pfam" id="PF00689">
    <property type="entry name" value="Cation_ATPase_C"/>
    <property type="match status" value="1"/>
</dbReference>
<dbReference type="Proteomes" id="UP001596432">
    <property type="component" value="Unassembled WGS sequence"/>
</dbReference>
<evidence type="ECO:0000313" key="13">
    <source>
        <dbReference type="EMBL" id="MFC7139913.1"/>
    </source>
</evidence>
<dbReference type="Gene3D" id="3.40.50.1000">
    <property type="entry name" value="HAD superfamily/HAD-like"/>
    <property type="match status" value="1"/>
</dbReference>
<dbReference type="SUPFAM" id="SSF81660">
    <property type="entry name" value="Metal cation-transporting ATPase, ATP-binding domain N"/>
    <property type="match status" value="1"/>
</dbReference>
<evidence type="ECO:0000256" key="8">
    <source>
        <dbReference type="ARBA" id="ARBA00022989"/>
    </source>
</evidence>
<evidence type="ECO:0000256" key="4">
    <source>
        <dbReference type="ARBA" id="ARBA00022723"/>
    </source>
</evidence>
<evidence type="ECO:0000256" key="5">
    <source>
        <dbReference type="ARBA" id="ARBA00022741"/>
    </source>
</evidence>
<organism evidence="13 14">
    <name type="scientific">Halosimplex aquaticum</name>
    <dbReference type="NCBI Taxonomy" id="3026162"/>
    <lineage>
        <taxon>Archaea</taxon>
        <taxon>Methanobacteriati</taxon>
        <taxon>Methanobacteriota</taxon>
        <taxon>Stenosarchaea group</taxon>
        <taxon>Halobacteria</taxon>
        <taxon>Halobacteriales</taxon>
        <taxon>Haloarculaceae</taxon>
        <taxon>Halosimplex</taxon>
    </lineage>
</organism>
<dbReference type="InterPro" id="IPR023298">
    <property type="entry name" value="ATPase_P-typ_TM_dom_sf"/>
</dbReference>
<dbReference type="Pfam" id="PF00690">
    <property type="entry name" value="Cation_ATPase_N"/>
    <property type="match status" value="1"/>
</dbReference>
<accession>A0ABD5XXN8</accession>
<reference evidence="13 14" key="1">
    <citation type="journal article" date="2019" name="Int. J. Syst. Evol. Microbiol.">
        <title>The Global Catalogue of Microorganisms (GCM) 10K type strain sequencing project: providing services to taxonomists for standard genome sequencing and annotation.</title>
        <authorList>
            <consortium name="The Broad Institute Genomics Platform"/>
            <consortium name="The Broad Institute Genome Sequencing Center for Infectious Disease"/>
            <person name="Wu L."/>
            <person name="Ma J."/>
        </authorList>
    </citation>
    <scope>NUCLEOTIDE SEQUENCE [LARGE SCALE GENOMIC DNA]</scope>
    <source>
        <strain evidence="13 14">XZYJT29</strain>
    </source>
</reference>
<evidence type="ECO:0000313" key="14">
    <source>
        <dbReference type="Proteomes" id="UP001596432"/>
    </source>
</evidence>
<keyword evidence="2" id="KW-1003">Cell membrane</keyword>
<dbReference type="Pfam" id="PF13246">
    <property type="entry name" value="Cation_ATPase"/>
    <property type="match status" value="1"/>
</dbReference>
<protein>
    <submittedName>
        <fullName evidence="13">Cation-translocating P-type ATPase</fullName>
    </submittedName>
</protein>
<dbReference type="SUPFAM" id="SSF56784">
    <property type="entry name" value="HAD-like"/>
    <property type="match status" value="1"/>
</dbReference>
<evidence type="ECO:0000256" key="1">
    <source>
        <dbReference type="ARBA" id="ARBA00004651"/>
    </source>
</evidence>
<dbReference type="InterPro" id="IPR023214">
    <property type="entry name" value="HAD_sf"/>
</dbReference>
<dbReference type="GO" id="GO:0046873">
    <property type="term" value="F:metal ion transmembrane transporter activity"/>
    <property type="evidence" value="ECO:0007669"/>
    <property type="project" value="UniProtKB-ARBA"/>
</dbReference>
<keyword evidence="9 11" id="KW-0472">Membrane</keyword>
<comment type="caution">
    <text evidence="13">The sequence shown here is derived from an EMBL/GenBank/DDBJ whole genome shotgun (WGS) entry which is preliminary data.</text>
</comment>
<dbReference type="SFLD" id="SFLDF00027">
    <property type="entry name" value="p-type_atpase"/>
    <property type="match status" value="1"/>
</dbReference>
<feature type="compositionally biased region" description="Acidic residues" evidence="10">
    <location>
        <begin position="15"/>
        <end position="25"/>
    </location>
</feature>
<feature type="transmembrane region" description="Helical" evidence="11">
    <location>
        <begin position="730"/>
        <end position="752"/>
    </location>
</feature>
<feature type="transmembrane region" description="Helical" evidence="11">
    <location>
        <begin position="658"/>
        <end position="684"/>
    </location>
</feature>
<proteinExistence type="predicted"/>
<keyword evidence="5" id="KW-0547">Nucleotide-binding</keyword>
<dbReference type="Pfam" id="PF00122">
    <property type="entry name" value="E1-E2_ATPase"/>
    <property type="match status" value="1"/>
</dbReference>
<keyword evidence="6" id="KW-0067">ATP-binding</keyword>
<dbReference type="InterPro" id="IPR001757">
    <property type="entry name" value="P_typ_ATPase"/>
</dbReference>
<comment type="subcellular location">
    <subcellularLocation>
        <location evidence="1">Cell membrane</location>
        <topology evidence="1">Multi-pass membrane protein</topology>
    </subcellularLocation>
</comment>
<dbReference type="GO" id="GO:0015662">
    <property type="term" value="F:P-type ion transporter activity"/>
    <property type="evidence" value="ECO:0007669"/>
    <property type="project" value="UniProtKB-ARBA"/>
</dbReference>
<dbReference type="NCBIfam" id="TIGR01494">
    <property type="entry name" value="ATPase_P-type"/>
    <property type="match status" value="3"/>
</dbReference>
<dbReference type="PRINTS" id="PR00120">
    <property type="entry name" value="HATPASE"/>
</dbReference>
<dbReference type="GO" id="GO:0098662">
    <property type="term" value="P:inorganic cation transmembrane transport"/>
    <property type="evidence" value="ECO:0007669"/>
    <property type="project" value="UniProtKB-ARBA"/>
</dbReference>
<dbReference type="SFLD" id="SFLDG00002">
    <property type="entry name" value="C1.7:_P-type_atpase_like"/>
    <property type="match status" value="1"/>
</dbReference>
<dbReference type="FunFam" id="2.70.150.10:FF:000016">
    <property type="entry name" value="Calcium-transporting P-type ATPase putative"/>
    <property type="match status" value="1"/>
</dbReference>
<keyword evidence="8 11" id="KW-1133">Transmembrane helix</keyword>
<name>A0ABD5XXN8_9EURY</name>